<dbReference type="SUPFAM" id="SSF52540">
    <property type="entry name" value="P-loop containing nucleoside triphosphate hydrolases"/>
    <property type="match status" value="1"/>
</dbReference>
<proteinExistence type="predicted"/>
<protein>
    <submittedName>
        <fullName evidence="3">DNA replication and repair protein RecF</fullName>
    </submittedName>
</protein>
<dbReference type="PANTHER" id="PTHR43581">
    <property type="entry name" value="ATP/GTP PHOSPHATASE"/>
    <property type="match status" value="1"/>
</dbReference>
<dbReference type="AlphaFoldDB" id="A0A6N3A8N1"/>
<dbReference type="EMBL" id="CACRUH010000015">
    <property type="protein sequence ID" value="VYT86687.1"/>
    <property type="molecule type" value="Genomic_DNA"/>
</dbReference>
<dbReference type="PANTHER" id="PTHR43581:SF2">
    <property type="entry name" value="EXCINUCLEASE ATPASE SUBUNIT"/>
    <property type="match status" value="1"/>
</dbReference>
<accession>A0A6N3A8N1</accession>
<dbReference type="Pfam" id="PF13175">
    <property type="entry name" value="AAA_15"/>
    <property type="match status" value="1"/>
</dbReference>
<name>A0A6N3A8N1_9FIRM</name>
<organism evidence="3">
    <name type="scientific">Hungatella hathewayi</name>
    <dbReference type="NCBI Taxonomy" id="154046"/>
    <lineage>
        <taxon>Bacteria</taxon>
        <taxon>Bacillati</taxon>
        <taxon>Bacillota</taxon>
        <taxon>Clostridia</taxon>
        <taxon>Lachnospirales</taxon>
        <taxon>Lachnospiraceae</taxon>
        <taxon>Hungatella</taxon>
    </lineage>
</organism>
<evidence type="ECO:0000259" key="1">
    <source>
        <dbReference type="Pfam" id="PF13175"/>
    </source>
</evidence>
<dbReference type="RefSeq" id="WP_156832421.1">
    <property type="nucleotide sequence ID" value="NZ_CACRUH010000015.1"/>
</dbReference>
<dbReference type="InterPro" id="IPR041685">
    <property type="entry name" value="AAA_GajA/Old/RecF-like"/>
</dbReference>
<gene>
    <name evidence="3" type="primary">recF_2</name>
    <name evidence="3" type="ORF">CHLFYP18_05770</name>
</gene>
<dbReference type="CDD" id="cd01026">
    <property type="entry name" value="TOPRIM_OLD"/>
    <property type="match status" value="1"/>
</dbReference>
<dbReference type="InterPro" id="IPR034139">
    <property type="entry name" value="TOPRIM_OLD"/>
</dbReference>
<reference evidence="3" key="1">
    <citation type="submission" date="2019-11" db="EMBL/GenBank/DDBJ databases">
        <authorList>
            <person name="Feng L."/>
        </authorList>
    </citation>
    <scope>NUCLEOTIDE SEQUENCE</scope>
    <source>
        <strain evidence="3">ChathewayiLFYP18</strain>
    </source>
</reference>
<dbReference type="InterPro" id="IPR051396">
    <property type="entry name" value="Bact_Antivir_Def_Nuclease"/>
</dbReference>
<evidence type="ECO:0000259" key="2">
    <source>
        <dbReference type="Pfam" id="PF20469"/>
    </source>
</evidence>
<dbReference type="InterPro" id="IPR027417">
    <property type="entry name" value="P-loop_NTPase"/>
</dbReference>
<feature type="domain" description="Endonuclease GajA/Old nuclease/RecF-like AAA" evidence="1">
    <location>
        <begin position="26"/>
        <end position="363"/>
    </location>
</feature>
<dbReference type="Pfam" id="PF20469">
    <property type="entry name" value="OLD-like_TOPRIM"/>
    <property type="match status" value="1"/>
</dbReference>
<feature type="domain" description="OLD protein-like TOPRIM" evidence="2">
    <location>
        <begin position="418"/>
        <end position="481"/>
    </location>
</feature>
<evidence type="ECO:0000313" key="3">
    <source>
        <dbReference type="EMBL" id="VYT86687.1"/>
    </source>
</evidence>
<sequence length="577" mass="65776">MAKTIKESNVEVSLIPVDENKARPRLSKLIIKNFRTIGSSPVEIDLNDIVVLVGANNVGKSSILRAYEVAMSTGSNDGKLKIEDFPNNQVNDDALPEIEVHTIISENKPGEQWIESITENEFLIREKWIWSKENTAPKRMGYDVKLGKWSESVPWGAPNVANAYRPKPHRIDAFASPETQATEITKLLSLVISNKVKNVRSADNKTEKTDYENLIDHIRIFQNNVESSIKDEVESIEESISIYLKEVFKNYKIKLDANTETDIEKTYTPFKVAPSLLMGPEDGFMSKIEVQGSGARRTLLWTALKYIAERETRQGDRPHVLLLDEPEMCLHPSAIRDARKVLYDLPKTNNWQVMVTTHSPVFIDLSYDNTTIIRVDKNAKNEVCSTTLYRPDKAQLSDDDKENLKLLNICDPYVHEFFFGGRIIVVEGDTEFTAFSYLKMLFPDEYDDVHIIRARGKAVIPSVAKILNQFQKEYAILHDADTEFVDKTGNKNPAWKVNQNIIDAVEDHINVIACKKNFEDALFKEKAASDKPYNAYLKMKEDTEFLELVKSLMDALLDKSLLPPENCIRWKLIDSLK</sequence>
<dbReference type="Gene3D" id="3.40.50.300">
    <property type="entry name" value="P-loop containing nucleotide triphosphate hydrolases"/>
    <property type="match status" value="1"/>
</dbReference>